<evidence type="ECO:0000259" key="1">
    <source>
        <dbReference type="Pfam" id="PF08708"/>
    </source>
</evidence>
<evidence type="ECO:0000313" key="3">
    <source>
        <dbReference type="Proteomes" id="UP000093482"/>
    </source>
</evidence>
<keyword evidence="3" id="KW-1185">Reference proteome</keyword>
<dbReference type="EMBL" id="MATO01000077">
    <property type="protein sequence ID" value="OCS84448.1"/>
    <property type="molecule type" value="Genomic_DNA"/>
</dbReference>
<accession>A0A1C0YBA5</accession>
<dbReference type="OrthoDB" id="1790977at2"/>
<proteinExistence type="predicted"/>
<name>A0A1C0YBA5_9BACL</name>
<dbReference type="AlphaFoldDB" id="A0A1C0YBA5"/>
<protein>
    <recommendedName>
        <fullName evidence="1">Primase C-terminal 1 domain-containing protein</fullName>
    </recommendedName>
</protein>
<feature type="domain" description="Primase C-terminal 1" evidence="1">
    <location>
        <begin position="250"/>
        <end position="311"/>
    </location>
</feature>
<comment type="caution">
    <text evidence="2">The sequence shown here is derived from an EMBL/GenBank/DDBJ whole genome shotgun (WGS) entry which is preliminary data.</text>
</comment>
<dbReference type="Proteomes" id="UP000093482">
    <property type="component" value="Unassembled WGS sequence"/>
</dbReference>
<reference evidence="2 3" key="1">
    <citation type="submission" date="2016-07" db="EMBL/GenBank/DDBJ databases">
        <title>Caryophanon latum genome sequencing.</title>
        <authorList>
            <person name="Verma A."/>
            <person name="Pal Y."/>
            <person name="Krishnamurthi S."/>
        </authorList>
    </citation>
    <scope>NUCLEOTIDE SEQUENCE [LARGE SCALE GENOMIC DNA]</scope>
    <source>
        <strain evidence="2 3">DSM 14151</strain>
    </source>
</reference>
<dbReference type="InterPro" id="IPR014820">
    <property type="entry name" value="PriCT_1"/>
</dbReference>
<gene>
    <name evidence="2" type="ORF">A6K76_15560</name>
</gene>
<sequence>MNSYTNLFQQLLHNGIAEKRNAIQQMNQFRGAVFAVRKKDNFTEQGVKGYVISTLETLIEHAEKITHFTPNVYRKFAYTDSSRTFITGFEEKNLHQVNTFVIDIDTKAHSVQHMLLTCIDEGFGPPTCIVESARGYQLYFMLQAPFFMSKNNNYRTLKIAKRISNNLKRALHCIDADLYCNDFGFFRVPNKHNIVYLQLEQTYTVHELIQWSMRQEHANEPFYARPVNAGHKLTQSDWFTALIHAIHIKGKKGVLGRNNTLFTLALACFADGWEYERTYNFLDELNSAYTYPLSHKEVETLLGSAYSGKYNGPAKQYVELLIAEYVPNFTGKISVCPNVWYKFKKDRTERVRSHYDEIEQDLIKFIQNAHTSSEPFIWLTQKELCAKTGISQSSLNELLKKTNAIVKVIKGKGRGAKTGWTTVALFMKYIARTNAINKTAYMIQLIALLQTAPNFATALITERLNEVQNRTAQPLLNTS</sequence>
<evidence type="ECO:0000313" key="2">
    <source>
        <dbReference type="EMBL" id="OCS84448.1"/>
    </source>
</evidence>
<dbReference type="RefSeq" id="WP_066466443.1">
    <property type="nucleotide sequence ID" value="NZ_MATO01000077.1"/>
</dbReference>
<dbReference type="Pfam" id="PF08708">
    <property type="entry name" value="PriCT_1"/>
    <property type="match status" value="1"/>
</dbReference>
<organism evidence="2 3">
    <name type="scientific">Caryophanon latum</name>
    <dbReference type="NCBI Taxonomy" id="33977"/>
    <lineage>
        <taxon>Bacteria</taxon>
        <taxon>Bacillati</taxon>
        <taxon>Bacillota</taxon>
        <taxon>Bacilli</taxon>
        <taxon>Bacillales</taxon>
        <taxon>Caryophanaceae</taxon>
        <taxon>Caryophanon</taxon>
    </lineage>
</organism>